<dbReference type="CDD" id="cd22786">
    <property type="entry name" value="DPBB_YuiC-like"/>
    <property type="match status" value="1"/>
</dbReference>
<feature type="compositionally biased region" description="Basic and acidic residues" evidence="2">
    <location>
        <begin position="60"/>
        <end position="75"/>
    </location>
</feature>
<evidence type="ECO:0000313" key="5">
    <source>
        <dbReference type="Proteomes" id="UP001224359"/>
    </source>
</evidence>
<dbReference type="RefSeq" id="WP_306975613.1">
    <property type="nucleotide sequence ID" value="NZ_JAUSTQ010000004.1"/>
</dbReference>
<proteinExistence type="predicted"/>
<dbReference type="InterPro" id="IPR010611">
    <property type="entry name" value="3D_dom"/>
</dbReference>
<gene>
    <name evidence="4" type="ORF">J2S77_001231</name>
</gene>
<evidence type="ECO:0000256" key="2">
    <source>
        <dbReference type="SAM" id="MobiDB-lite"/>
    </source>
</evidence>
<sequence length="228" mass="24833">MNKTILLMFGAGILIATLLVAFDSNIKNTNSSQDTDAENTEETDSSKVSSNSYQAISTHLSEKEDITVVKSESKTKVANNQSSNQADQEQDSTQNNEQQSQESNQTNNQEQETKQQDNSGEVQHVSESNDVKETMYMEATAYTAYCDGCSGTTKTGIDLRANPNQKVIAVDPNVIPLGATVWVEGYGTAIAGDTGGAIKGNRIDVFMANEADANRFGRRQVQIKILEY</sequence>
<dbReference type="PANTHER" id="PTHR39160">
    <property type="entry name" value="CELL WALL-BINDING PROTEIN YOCH"/>
    <property type="match status" value="1"/>
</dbReference>
<dbReference type="InterPro" id="IPR051933">
    <property type="entry name" value="Resuscitation_pf_RpfB"/>
</dbReference>
<keyword evidence="1" id="KW-0732">Signal</keyword>
<comment type="caution">
    <text evidence="4">The sequence shown here is derived from an EMBL/GenBank/DDBJ whole genome shotgun (WGS) entry which is preliminary data.</text>
</comment>
<organism evidence="4 5">
    <name type="scientific">Alkalibacillus salilacus</name>
    <dbReference type="NCBI Taxonomy" id="284582"/>
    <lineage>
        <taxon>Bacteria</taxon>
        <taxon>Bacillati</taxon>
        <taxon>Bacillota</taxon>
        <taxon>Bacilli</taxon>
        <taxon>Bacillales</taxon>
        <taxon>Bacillaceae</taxon>
        <taxon>Alkalibacillus</taxon>
    </lineage>
</organism>
<evidence type="ECO:0000256" key="1">
    <source>
        <dbReference type="ARBA" id="ARBA00022729"/>
    </source>
</evidence>
<feature type="compositionally biased region" description="Low complexity" evidence="2">
    <location>
        <begin position="91"/>
        <end position="110"/>
    </location>
</feature>
<dbReference type="InterPro" id="IPR036908">
    <property type="entry name" value="RlpA-like_sf"/>
</dbReference>
<accession>A0ABT9VE71</accession>
<dbReference type="Gene3D" id="2.40.40.10">
    <property type="entry name" value="RlpA-like domain"/>
    <property type="match status" value="1"/>
</dbReference>
<feature type="region of interest" description="Disordered" evidence="2">
    <location>
        <begin position="29"/>
        <end position="130"/>
    </location>
</feature>
<dbReference type="Pfam" id="PF06725">
    <property type="entry name" value="3D"/>
    <property type="match status" value="1"/>
</dbReference>
<reference evidence="4 5" key="1">
    <citation type="submission" date="2023-07" db="EMBL/GenBank/DDBJ databases">
        <title>Genomic Encyclopedia of Type Strains, Phase IV (KMG-IV): sequencing the most valuable type-strain genomes for metagenomic binning, comparative biology and taxonomic classification.</title>
        <authorList>
            <person name="Goeker M."/>
        </authorList>
    </citation>
    <scope>NUCLEOTIDE SEQUENCE [LARGE SCALE GENOMIC DNA]</scope>
    <source>
        <strain evidence="4 5">DSM 16460</strain>
    </source>
</reference>
<keyword evidence="5" id="KW-1185">Reference proteome</keyword>
<dbReference type="SUPFAM" id="SSF50685">
    <property type="entry name" value="Barwin-like endoglucanases"/>
    <property type="match status" value="1"/>
</dbReference>
<dbReference type="EMBL" id="JAUSTQ010000004">
    <property type="protein sequence ID" value="MDQ0159267.1"/>
    <property type="molecule type" value="Genomic_DNA"/>
</dbReference>
<feature type="domain" description="3D" evidence="3">
    <location>
        <begin position="166"/>
        <end position="227"/>
    </location>
</feature>
<name>A0ABT9VE71_9BACI</name>
<dbReference type="PANTHER" id="PTHR39160:SF6">
    <property type="entry name" value="CELL WALL-BINDING PROTEIN YOCH"/>
    <property type="match status" value="1"/>
</dbReference>
<evidence type="ECO:0000259" key="3">
    <source>
        <dbReference type="Pfam" id="PF06725"/>
    </source>
</evidence>
<dbReference type="Proteomes" id="UP001224359">
    <property type="component" value="Unassembled WGS sequence"/>
</dbReference>
<evidence type="ECO:0000313" key="4">
    <source>
        <dbReference type="EMBL" id="MDQ0159267.1"/>
    </source>
</evidence>
<feature type="compositionally biased region" description="Polar residues" evidence="2">
    <location>
        <begin position="46"/>
        <end position="59"/>
    </location>
</feature>
<feature type="compositionally biased region" description="Polar residues" evidence="2">
    <location>
        <begin position="76"/>
        <end position="86"/>
    </location>
</feature>
<protein>
    <submittedName>
        <fullName evidence="4">3D (Asp-Asp-Asp) domain-containing protein</fullName>
    </submittedName>
</protein>